<dbReference type="Proteomes" id="UP001373714">
    <property type="component" value="Unassembled WGS sequence"/>
</dbReference>
<dbReference type="PROSITE" id="PS50097">
    <property type="entry name" value="BTB"/>
    <property type="match status" value="1"/>
</dbReference>
<dbReference type="Gene3D" id="3.30.710.10">
    <property type="entry name" value="Potassium Channel Kv1.1, Chain A"/>
    <property type="match status" value="1"/>
</dbReference>
<feature type="compositionally biased region" description="Polar residues" evidence="1">
    <location>
        <begin position="1"/>
        <end position="12"/>
    </location>
</feature>
<dbReference type="EMBL" id="JAVHNS010000015">
    <property type="protein sequence ID" value="KAK6334415.1"/>
    <property type="molecule type" value="Genomic_DNA"/>
</dbReference>
<dbReference type="SMART" id="SM00225">
    <property type="entry name" value="BTB"/>
    <property type="match status" value="1"/>
</dbReference>
<dbReference type="AlphaFoldDB" id="A0AAV9U3G9"/>
<evidence type="ECO:0000313" key="4">
    <source>
        <dbReference type="Proteomes" id="UP001373714"/>
    </source>
</evidence>
<keyword evidence="4" id="KW-1185">Reference proteome</keyword>
<dbReference type="Pfam" id="PF00651">
    <property type="entry name" value="BTB"/>
    <property type="match status" value="1"/>
</dbReference>
<feature type="region of interest" description="Disordered" evidence="1">
    <location>
        <begin position="1"/>
        <end position="35"/>
    </location>
</feature>
<dbReference type="InterPro" id="IPR011333">
    <property type="entry name" value="SKP1/BTB/POZ_sf"/>
</dbReference>
<dbReference type="PANTHER" id="PTHR47843">
    <property type="entry name" value="BTB DOMAIN-CONTAINING PROTEIN-RELATED"/>
    <property type="match status" value="1"/>
</dbReference>
<protein>
    <recommendedName>
        <fullName evidence="2">BTB domain-containing protein</fullName>
    </recommendedName>
</protein>
<reference evidence="3 4" key="1">
    <citation type="submission" date="2019-10" db="EMBL/GenBank/DDBJ databases">
        <authorList>
            <person name="Palmer J.M."/>
        </authorList>
    </citation>
    <scope>NUCLEOTIDE SEQUENCE [LARGE SCALE GENOMIC DNA]</scope>
    <source>
        <strain evidence="3 4">TWF730</strain>
    </source>
</reference>
<sequence length="257" mass="28634">MAGRSSSRSVATGSRGAGRSIQAEPQVQPQVQLQVQPQAQPQEINLRPRAAHIVLNMLNDPTFTDMTVFVGSEKKVFKLHRAVICIFSDFFKCAIGPGNFREASSGVIELPEVDHIAFSKAVDWMYGGDYTWFDSHNGWDVPAFEVANFLQLQNMRKAILNAIAASPQQIMASASKEFLEQYVSNFAKVCEFCNKSDLEDLESCARTIIPHWKVTREEIYDGLLEGKYGNTFVAAFLGAQKPALPRDIYANDLPPRN</sequence>
<dbReference type="SUPFAM" id="SSF54695">
    <property type="entry name" value="POZ domain"/>
    <property type="match status" value="1"/>
</dbReference>
<accession>A0AAV9U3G9</accession>
<name>A0AAV9U3G9_9PEZI</name>
<feature type="domain" description="BTB" evidence="2">
    <location>
        <begin position="64"/>
        <end position="134"/>
    </location>
</feature>
<dbReference type="CDD" id="cd18186">
    <property type="entry name" value="BTB_POZ_ZBTB_KLHL-like"/>
    <property type="match status" value="1"/>
</dbReference>
<evidence type="ECO:0000256" key="1">
    <source>
        <dbReference type="SAM" id="MobiDB-lite"/>
    </source>
</evidence>
<gene>
    <name evidence="3" type="ORF">TWF730_003629</name>
</gene>
<comment type="caution">
    <text evidence="3">The sequence shown here is derived from an EMBL/GenBank/DDBJ whole genome shotgun (WGS) entry which is preliminary data.</text>
</comment>
<dbReference type="InterPro" id="IPR000210">
    <property type="entry name" value="BTB/POZ_dom"/>
</dbReference>
<feature type="compositionally biased region" description="Low complexity" evidence="1">
    <location>
        <begin position="22"/>
        <end position="35"/>
    </location>
</feature>
<evidence type="ECO:0000313" key="3">
    <source>
        <dbReference type="EMBL" id="KAK6334415.1"/>
    </source>
</evidence>
<organism evidence="3 4">
    <name type="scientific">Orbilia blumenaviensis</name>
    <dbReference type="NCBI Taxonomy" id="1796055"/>
    <lineage>
        <taxon>Eukaryota</taxon>
        <taxon>Fungi</taxon>
        <taxon>Dikarya</taxon>
        <taxon>Ascomycota</taxon>
        <taxon>Pezizomycotina</taxon>
        <taxon>Orbiliomycetes</taxon>
        <taxon>Orbiliales</taxon>
        <taxon>Orbiliaceae</taxon>
        <taxon>Orbilia</taxon>
    </lineage>
</organism>
<evidence type="ECO:0000259" key="2">
    <source>
        <dbReference type="PROSITE" id="PS50097"/>
    </source>
</evidence>
<proteinExistence type="predicted"/>